<sequence>MPHVPTAARHRSARRFLSLPAPRRIAAGLTAAALFCGQSGAAMAGQTLHEALGAPDELTIKGMVRSRIEGIDGQFRPDAAESDFLWSIKTTLLVDYDGGPVRVGGELWDARAYGQAKTSSAGTGEVNALELVQAYAGVDFSLGSKVGGALTAGRFTMDIGSRRLVARQTFRNTSNAFTGANLILNGKGGDRLTLLWAMPQIRLPDDRDGIFDNRVKWDKESSALQFFGGSFTKGGVFGGTLEVYAYGLLERDSANRLTRNRRLVTPGLRAFRKPKAGRIDYDLEGAYQFGETRGSTRANDLTDLDVSAYLVHAELGRTWTGGWQPRVAGLFDLASGDRAEARSYNRFDTLFGARRFDFGPTAIYGPVHRYNMMSGGARLEAKPGKSSDVMLTYRALWLNSRTDSFAATGVRDAGGRAGRFAGHQIDARLRHWLVPDLVRIDTGLAYLAKGRFLTDAANAPATGDTRYGYVDLYLEF</sequence>
<dbReference type="STRING" id="93064.BRX40_09175"/>
<evidence type="ECO:0000313" key="4">
    <source>
        <dbReference type="EMBL" id="RSV00006.1"/>
    </source>
</evidence>
<accession>A0A1L6J9F8</accession>
<keyword evidence="5" id="KW-1185">Reference proteome</keyword>
<dbReference type="GeneID" id="44132729"/>
<reference evidence="5" key="2">
    <citation type="submission" date="2016-12" db="EMBL/GenBank/DDBJ databases">
        <title>Whole genome sequencing of Sphingomonas sp. ABOJV.</title>
        <authorList>
            <person name="Conlan S."/>
            <person name="Thomas P.J."/>
            <person name="Mullikin J."/>
            <person name="Palmore T.N."/>
            <person name="Frank K.M."/>
            <person name="Segre J.A."/>
        </authorList>
    </citation>
    <scope>NUCLEOTIDE SEQUENCE [LARGE SCALE GENOMIC DNA]</scope>
    <source>
        <strain evidence="5">ABOJV</strain>
    </source>
</reference>
<dbReference type="AlphaFoldDB" id="A0A1L6J9F8"/>
<reference evidence="3" key="1">
    <citation type="submission" date="2016-12" db="EMBL/GenBank/DDBJ databases">
        <title>Whole genome sequencing of Sphingomonas koreensis.</title>
        <authorList>
            <person name="Conlan S."/>
            <person name="Thomas P.J."/>
            <person name="Mullikin J."/>
            <person name="Palmore T.N."/>
            <person name="Frank K.M."/>
            <person name="Segre J.A."/>
        </authorList>
    </citation>
    <scope>NUCLEOTIDE SEQUENCE</scope>
    <source>
        <strain evidence="3">ABOJV</strain>
    </source>
</reference>
<evidence type="ECO:0000313" key="6">
    <source>
        <dbReference type="Proteomes" id="UP000286681"/>
    </source>
</evidence>
<dbReference type="InterPro" id="IPR053728">
    <property type="entry name" value="Alginate_Permeability_Chnl"/>
</dbReference>
<dbReference type="EMBL" id="CP018820">
    <property type="protein sequence ID" value="APR52573.1"/>
    <property type="molecule type" value="Genomic_DNA"/>
</dbReference>
<feature type="domain" description="Alginate export" evidence="2">
    <location>
        <begin position="82"/>
        <end position="459"/>
    </location>
</feature>
<evidence type="ECO:0000313" key="5">
    <source>
        <dbReference type="Proteomes" id="UP000185161"/>
    </source>
</evidence>
<feature type="chain" id="PRO_5041797861" evidence="1">
    <location>
        <begin position="45"/>
        <end position="476"/>
    </location>
</feature>
<dbReference type="Pfam" id="PF13372">
    <property type="entry name" value="Alginate_exp"/>
    <property type="match status" value="1"/>
</dbReference>
<dbReference type="OrthoDB" id="7439590at2"/>
<proteinExistence type="predicted"/>
<dbReference type="Proteomes" id="UP000286681">
    <property type="component" value="Unassembled WGS sequence"/>
</dbReference>
<protein>
    <submittedName>
        <fullName evidence="3">Alginate export family protein</fullName>
    </submittedName>
</protein>
<dbReference type="KEGG" id="skr:BRX40_09175"/>
<dbReference type="Gene3D" id="2.40.160.100">
    <property type="match status" value="1"/>
</dbReference>
<dbReference type="EMBL" id="QQWO01000020">
    <property type="protein sequence ID" value="RSV00006.1"/>
    <property type="molecule type" value="Genomic_DNA"/>
</dbReference>
<organism evidence="3 5">
    <name type="scientific">Sphingomonas koreensis</name>
    <dbReference type="NCBI Taxonomy" id="93064"/>
    <lineage>
        <taxon>Bacteria</taxon>
        <taxon>Pseudomonadati</taxon>
        <taxon>Pseudomonadota</taxon>
        <taxon>Alphaproteobacteria</taxon>
        <taxon>Sphingomonadales</taxon>
        <taxon>Sphingomonadaceae</taxon>
        <taxon>Sphingomonas</taxon>
    </lineage>
</organism>
<evidence type="ECO:0000256" key="1">
    <source>
        <dbReference type="SAM" id="SignalP"/>
    </source>
</evidence>
<dbReference type="RefSeq" id="WP_075151387.1">
    <property type="nucleotide sequence ID" value="NZ_CP018820.1"/>
</dbReference>
<name>A0A1L6J9F8_9SPHN</name>
<evidence type="ECO:0000259" key="2">
    <source>
        <dbReference type="Pfam" id="PF13372"/>
    </source>
</evidence>
<feature type="signal peptide" evidence="1">
    <location>
        <begin position="1"/>
        <end position="44"/>
    </location>
</feature>
<gene>
    <name evidence="3" type="ORF">BRX40_09175</name>
    <name evidence="4" type="ORF">CA257_19065</name>
</gene>
<keyword evidence="1" id="KW-0732">Signal</keyword>
<reference evidence="4 6" key="3">
    <citation type="submission" date="2018-07" db="EMBL/GenBank/DDBJ databases">
        <title>Genomic and Epidemiologic Investigation of an Indolent Hospital Outbreak.</title>
        <authorList>
            <person name="Johnson R.C."/>
            <person name="Deming C."/>
            <person name="Conlan S."/>
            <person name="Zellmer C.J."/>
            <person name="Michelin A.V."/>
            <person name="Lee-Lin S."/>
            <person name="Thomas P.J."/>
            <person name="Park M."/>
            <person name="Weingarten R.A."/>
            <person name="Less J."/>
            <person name="Dekker J.P."/>
            <person name="Frank K.M."/>
            <person name="Musser K.A."/>
            <person name="Mcquiston J.R."/>
            <person name="Henderson D.K."/>
            <person name="Lau A.F."/>
            <person name="Palmore T.N."/>
            <person name="Segre J.A."/>
        </authorList>
    </citation>
    <scope>NUCLEOTIDE SEQUENCE [LARGE SCALE GENOMIC DNA]</scope>
    <source>
        <strain evidence="4 6">SK-NIH.Env10_0317</strain>
    </source>
</reference>
<dbReference type="Proteomes" id="UP000185161">
    <property type="component" value="Chromosome"/>
</dbReference>
<dbReference type="InterPro" id="IPR025388">
    <property type="entry name" value="Alginate_export_dom"/>
</dbReference>
<evidence type="ECO:0000313" key="3">
    <source>
        <dbReference type="EMBL" id="APR52573.1"/>
    </source>
</evidence>